<name>A0A2P2NCM6_RHIMU</name>
<accession>A0A2P2NCM6</accession>
<reference evidence="1" key="1">
    <citation type="submission" date="2018-02" db="EMBL/GenBank/DDBJ databases">
        <title>Rhizophora mucronata_Transcriptome.</title>
        <authorList>
            <person name="Meera S.P."/>
            <person name="Sreeshan A."/>
            <person name="Augustine A."/>
        </authorList>
    </citation>
    <scope>NUCLEOTIDE SEQUENCE</scope>
    <source>
        <tissue evidence="1">Leaf</tissue>
    </source>
</reference>
<evidence type="ECO:0000313" key="1">
    <source>
        <dbReference type="EMBL" id="MBX40235.1"/>
    </source>
</evidence>
<protein>
    <submittedName>
        <fullName evidence="1">Uncharacterized protein</fullName>
    </submittedName>
</protein>
<dbReference type="EMBL" id="GGEC01059751">
    <property type="protein sequence ID" value="MBX40235.1"/>
    <property type="molecule type" value="Transcribed_RNA"/>
</dbReference>
<sequence length="34" mass="4185">MDMFLLASLLWIWLVLLHPCKFNYRISLQNLVHR</sequence>
<dbReference type="AlphaFoldDB" id="A0A2P2NCM6"/>
<organism evidence="1">
    <name type="scientific">Rhizophora mucronata</name>
    <name type="common">Asiatic mangrove</name>
    <dbReference type="NCBI Taxonomy" id="61149"/>
    <lineage>
        <taxon>Eukaryota</taxon>
        <taxon>Viridiplantae</taxon>
        <taxon>Streptophyta</taxon>
        <taxon>Embryophyta</taxon>
        <taxon>Tracheophyta</taxon>
        <taxon>Spermatophyta</taxon>
        <taxon>Magnoliopsida</taxon>
        <taxon>eudicotyledons</taxon>
        <taxon>Gunneridae</taxon>
        <taxon>Pentapetalae</taxon>
        <taxon>rosids</taxon>
        <taxon>fabids</taxon>
        <taxon>Malpighiales</taxon>
        <taxon>Rhizophoraceae</taxon>
        <taxon>Rhizophora</taxon>
    </lineage>
</organism>
<proteinExistence type="predicted"/>